<dbReference type="GO" id="GO:0003677">
    <property type="term" value="F:DNA binding"/>
    <property type="evidence" value="ECO:0007669"/>
    <property type="project" value="UniProtKB-KW"/>
</dbReference>
<evidence type="ECO:0000313" key="12">
    <source>
        <dbReference type="EMBL" id="CAB4322882.1"/>
    </source>
</evidence>
<evidence type="ECO:0000256" key="9">
    <source>
        <dbReference type="ARBA" id="ARBA00023157"/>
    </source>
</evidence>
<sequence length="91" mass="10362">MSAQQIAIQADENWQLKAACRGPHATVFFPPPQFERKEDKLRREARAKEICVDCSVKRACLNYAIEIREPHGIWGGLNEAERRQLLATEVG</sequence>
<keyword evidence="6" id="KW-0411">Iron-sulfur</keyword>
<dbReference type="GO" id="GO:0045454">
    <property type="term" value="P:cell redox homeostasis"/>
    <property type="evidence" value="ECO:0007669"/>
    <property type="project" value="TreeGrafter"/>
</dbReference>
<protein>
    <submittedName>
        <fullName evidence="13">Unannotated protein</fullName>
    </submittedName>
</protein>
<dbReference type="PROSITE" id="PS51674">
    <property type="entry name" value="4FE4S_WBL"/>
    <property type="match status" value="1"/>
</dbReference>
<evidence type="ECO:0000256" key="3">
    <source>
        <dbReference type="ARBA" id="ARBA00022485"/>
    </source>
</evidence>
<comment type="similarity">
    <text evidence="2">Belongs to the WhiB family.</text>
</comment>
<keyword evidence="3" id="KW-0004">4Fe-4S</keyword>
<proteinExistence type="inferred from homology"/>
<evidence type="ECO:0000256" key="1">
    <source>
        <dbReference type="ARBA" id="ARBA00001966"/>
    </source>
</evidence>
<dbReference type="EMBL" id="CAEMXZ010000018">
    <property type="protein sequence ID" value="CAB4322882.1"/>
    <property type="molecule type" value="Genomic_DNA"/>
</dbReference>
<dbReference type="AlphaFoldDB" id="A0A6J7KWW7"/>
<gene>
    <name evidence="12" type="ORF">UFOPK1392_00623</name>
    <name evidence="13" type="ORF">UFOPK3733_02399</name>
</gene>
<dbReference type="InterPro" id="IPR034768">
    <property type="entry name" value="4FE4S_WBL"/>
</dbReference>
<evidence type="ECO:0000256" key="8">
    <source>
        <dbReference type="ARBA" id="ARBA00023125"/>
    </source>
</evidence>
<evidence type="ECO:0000256" key="5">
    <source>
        <dbReference type="ARBA" id="ARBA00023004"/>
    </source>
</evidence>
<name>A0A6J7KWW7_9ZZZZ</name>
<evidence type="ECO:0000256" key="6">
    <source>
        <dbReference type="ARBA" id="ARBA00023014"/>
    </source>
</evidence>
<feature type="domain" description="4Fe-4S Wbl-type" evidence="11">
    <location>
        <begin position="19"/>
        <end position="84"/>
    </location>
</feature>
<dbReference type="InterPro" id="IPR003482">
    <property type="entry name" value="Whib"/>
</dbReference>
<dbReference type="PANTHER" id="PTHR38839">
    <property type="entry name" value="TRANSCRIPTIONAL REGULATOR WHID-RELATED"/>
    <property type="match status" value="1"/>
</dbReference>
<keyword evidence="5" id="KW-0408">Iron</keyword>
<dbReference type="GO" id="GO:0045892">
    <property type="term" value="P:negative regulation of DNA-templated transcription"/>
    <property type="evidence" value="ECO:0007669"/>
    <property type="project" value="TreeGrafter"/>
</dbReference>
<keyword evidence="7" id="KW-0805">Transcription regulation</keyword>
<dbReference type="EMBL" id="CAFBNC010000218">
    <property type="protein sequence ID" value="CAB4960121.1"/>
    <property type="molecule type" value="Genomic_DNA"/>
</dbReference>
<keyword evidence="8" id="KW-0238">DNA-binding</keyword>
<dbReference type="HAMAP" id="MF_01479">
    <property type="entry name" value="WhiB"/>
    <property type="match status" value="1"/>
</dbReference>
<dbReference type="GO" id="GO:0051539">
    <property type="term" value="F:4 iron, 4 sulfur cluster binding"/>
    <property type="evidence" value="ECO:0007669"/>
    <property type="project" value="UniProtKB-KW"/>
</dbReference>
<comment type="cofactor">
    <cofactor evidence="1">
        <name>[4Fe-4S] cluster</name>
        <dbReference type="ChEBI" id="CHEBI:49883"/>
    </cofactor>
</comment>
<dbReference type="Pfam" id="PF02467">
    <property type="entry name" value="Whib"/>
    <property type="match status" value="1"/>
</dbReference>
<dbReference type="GO" id="GO:0047134">
    <property type="term" value="F:protein-disulfide reductase [NAD(P)H] activity"/>
    <property type="evidence" value="ECO:0007669"/>
    <property type="project" value="TreeGrafter"/>
</dbReference>
<keyword evidence="10" id="KW-0804">Transcription</keyword>
<evidence type="ECO:0000313" key="13">
    <source>
        <dbReference type="EMBL" id="CAB4960121.1"/>
    </source>
</evidence>
<keyword evidence="9" id="KW-1015">Disulfide bond</keyword>
<evidence type="ECO:0000256" key="4">
    <source>
        <dbReference type="ARBA" id="ARBA00022723"/>
    </source>
</evidence>
<evidence type="ECO:0000256" key="10">
    <source>
        <dbReference type="ARBA" id="ARBA00023163"/>
    </source>
</evidence>
<evidence type="ECO:0000256" key="2">
    <source>
        <dbReference type="ARBA" id="ARBA00006597"/>
    </source>
</evidence>
<accession>A0A6J7KWW7</accession>
<dbReference type="GO" id="GO:0046872">
    <property type="term" value="F:metal ion binding"/>
    <property type="evidence" value="ECO:0007669"/>
    <property type="project" value="UniProtKB-KW"/>
</dbReference>
<evidence type="ECO:0000256" key="7">
    <source>
        <dbReference type="ARBA" id="ARBA00023015"/>
    </source>
</evidence>
<reference evidence="13" key="1">
    <citation type="submission" date="2020-05" db="EMBL/GenBank/DDBJ databases">
        <authorList>
            <person name="Chiriac C."/>
            <person name="Salcher M."/>
            <person name="Ghai R."/>
            <person name="Kavagutti S V."/>
        </authorList>
    </citation>
    <scope>NUCLEOTIDE SEQUENCE</scope>
</reference>
<evidence type="ECO:0000259" key="11">
    <source>
        <dbReference type="PROSITE" id="PS51674"/>
    </source>
</evidence>
<organism evidence="13">
    <name type="scientific">freshwater metagenome</name>
    <dbReference type="NCBI Taxonomy" id="449393"/>
    <lineage>
        <taxon>unclassified sequences</taxon>
        <taxon>metagenomes</taxon>
        <taxon>ecological metagenomes</taxon>
    </lineage>
</organism>
<keyword evidence="4" id="KW-0479">Metal-binding</keyword>